<name>A0A1W6ZBG1_9BORD</name>
<dbReference type="STRING" id="463040.CAL15_10215"/>
<dbReference type="Gene3D" id="3.40.50.10420">
    <property type="entry name" value="NagB/RpiA/CoA transferase-like"/>
    <property type="match status" value="1"/>
</dbReference>
<reference evidence="2 3" key="1">
    <citation type="submission" date="2017-05" db="EMBL/GenBank/DDBJ databases">
        <title>Complete and WGS of Bordetella genogroups.</title>
        <authorList>
            <person name="Spilker T."/>
            <person name="LiPuma J."/>
        </authorList>
    </citation>
    <scope>NUCLEOTIDE SEQUENCE [LARGE SCALE GENOMIC DNA]</scope>
    <source>
        <strain evidence="2 3">AU7206</strain>
    </source>
</reference>
<evidence type="ECO:0000259" key="1">
    <source>
        <dbReference type="Pfam" id="PF02589"/>
    </source>
</evidence>
<protein>
    <recommendedName>
        <fullName evidence="1">LUD domain-containing protein</fullName>
    </recommendedName>
</protein>
<dbReference type="SUPFAM" id="SSF100950">
    <property type="entry name" value="NagB/RpiA/CoA transferase-like"/>
    <property type="match status" value="1"/>
</dbReference>
<organism evidence="2 3">
    <name type="scientific">Bordetella genomosp. 13</name>
    <dbReference type="NCBI Taxonomy" id="463040"/>
    <lineage>
        <taxon>Bacteria</taxon>
        <taxon>Pseudomonadati</taxon>
        <taxon>Pseudomonadota</taxon>
        <taxon>Betaproteobacteria</taxon>
        <taxon>Burkholderiales</taxon>
        <taxon>Alcaligenaceae</taxon>
        <taxon>Bordetella</taxon>
    </lineage>
</organism>
<dbReference type="PANTHER" id="PTHR43682:SF1">
    <property type="entry name" value="LACTATE UTILIZATION PROTEIN C"/>
    <property type="match status" value="1"/>
</dbReference>
<sequence length="223" mass="23367">MARTRCVAPARGEAAMNARNAVLDDIRQALGRGGATAVQPPPPPRAWQAPDHAGQVGLASLFIEKASAAQATCVRVANLQDVPAEAARYVAQWDLPPRLVAAAALCELRWPTSLQVRGGAARSDDTTAVALCEAGVAETGSLMLVSSPQTPTTLNFVPDVCIAVLRRAAIVATLEQALRRVAAAMPRTVNIITGPSRTADVEQVVEIGVHGPRQLHVILVDSP</sequence>
<dbReference type="EMBL" id="CP021111">
    <property type="protein sequence ID" value="ARP94728.1"/>
    <property type="molecule type" value="Genomic_DNA"/>
</dbReference>
<dbReference type="AlphaFoldDB" id="A0A1W6ZBG1"/>
<dbReference type="Proteomes" id="UP000194161">
    <property type="component" value="Chromosome"/>
</dbReference>
<dbReference type="InterPro" id="IPR024185">
    <property type="entry name" value="FTHF_cligase-like_sf"/>
</dbReference>
<keyword evidence="3" id="KW-1185">Reference proteome</keyword>
<dbReference type="Pfam" id="PF02589">
    <property type="entry name" value="LUD_dom"/>
    <property type="match status" value="1"/>
</dbReference>
<evidence type="ECO:0000313" key="3">
    <source>
        <dbReference type="Proteomes" id="UP000194161"/>
    </source>
</evidence>
<evidence type="ECO:0000313" key="2">
    <source>
        <dbReference type="EMBL" id="ARP94728.1"/>
    </source>
</evidence>
<dbReference type="KEGG" id="bgm:CAL15_10215"/>
<gene>
    <name evidence="2" type="ORF">CAL15_10215</name>
</gene>
<proteinExistence type="predicted"/>
<dbReference type="InterPro" id="IPR037171">
    <property type="entry name" value="NagB/RpiA_transferase-like"/>
</dbReference>
<accession>A0A1W6ZBG1</accession>
<dbReference type="PANTHER" id="PTHR43682">
    <property type="entry name" value="LACTATE UTILIZATION PROTEIN C"/>
    <property type="match status" value="1"/>
</dbReference>
<dbReference type="InterPro" id="IPR003741">
    <property type="entry name" value="LUD_dom"/>
</dbReference>
<feature type="domain" description="LUD" evidence="1">
    <location>
        <begin position="131"/>
        <end position="220"/>
    </location>
</feature>